<evidence type="ECO:0000313" key="2">
    <source>
        <dbReference type="EMBL" id="MXU84519.1"/>
    </source>
</evidence>
<dbReference type="AlphaFoldDB" id="A0A6B0TWN7"/>
<evidence type="ECO:0000256" key="1">
    <source>
        <dbReference type="SAM" id="MobiDB-lite"/>
    </source>
</evidence>
<feature type="region of interest" description="Disordered" evidence="1">
    <location>
        <begin position="50"/>
        <end position="81"/>
    </location>
</feature>
<feature type="compositionally biased region" description="Gly residues" evidence="1">
    <location>
        <begin position="71"/>
        <end position="81"/>
    </location>
</feature>
<protein>
    <submittedName>
        <fullName evidence="2">Uncharacterized protein</fullName>
    </submittedName>
</protein>
<accession>A0A6B0TWN7</accession>
<name>A0A6B0TWN7_IXORI</name>
<dbReference type="EMBL" id="GIFC01002436">
    <property type="protein sequence ID" value="MXU84519.1"/>
    <property type="molecule type" value="Transcribed_RNA"/>
</dbReference>
<proteinExistence type="predicted"/>
<reference evidence="2" key="1">
    <citation type="submission" date="2019-12" db="EMBL/GenBank/DDBJ databases">
        <title>An insight into the sialome of adult female Ixodes ricinus ticks feeding for 6 days.</title>
        <authorList>
            <person name="Perner J."/>
            <person name="Ribeiro J.M.C."/>
        </authorList>
    </citation>
    <scope>NUCLEOTIDE SEQUENCE</scope>
    <source>
        <strain evidence="2">Semi-engorged</strain>
        <tissue evidence="2">Salivary glands</tissue>
    </source>
</reference>
<sequence>MHPFFRVGSVAASGGWVHGGTGAWAGRAPTQHQRSAWPLVSIAGLDDDRARRETSSCRSQCSPKRNAEVAQGGGKGPGETR</sequence>
<organism evidence="2">
    <name type="scientific">Ixodes ricinus</name>
    <name type="common">Common tick</name>
    <name type="synonym">Acarus ricinus</name>
    <dbReference type="NCBI Taxonomy" id="34613"/>
    <lineage>
        <taxon>Eukaryota</taxon>
        <taxon>Metazoa</taxon>
        <taxon>Ecdysozoa</taxon>
        <taxon>Arthropoda</taxon>
        <taxon>Chelicerata</taxon>
        <taxon>Arachnida</taxon>
        <taxon>Acari</taxon>
        <taxon>Parasitiformes</taxon>
        <taxon>Ixodida</taxon>
        <taxon>Ixodoidea</taxon>
        <taxon>Ixodidae</taxon>
        <taxon>Ixodinae</taxon>
        <taxon>Ixodes</taxon>
    </lineage>
</organism>